<protein>
    <submittedName>
        <fullName evidence="2">MutT/Nudix family protein</fullName>
    </submittedName>
</protein>
<reference evidence="2 3" key="1">
    <citation type="journal article" date="2015" name="Nature">
        <title>rRNA introns, odd ribosomes, and small enigmatic genomes across a large radiation of phyla.</title>
        <authorList>
            <person name="Brown C.T."/>
            <person name="Hug L.A."/>
            <person name="Thomas B.C."/>
            <person name="Sharon I."/>
            <person name="Castelle C.J."/>
            <person name="Singh A."/>
            <person name="Wilkins M.J."/>
            <person name="Williams K.H."/>
            <person name="Banfield J.F."/>
        </authorList>
    </citation>
    <scope>NUCLEOTIDE SEQUENCE [LARGE SCALE GENOMIC DNA]</scope>
</reference>
<comment type="caution">
    <text evidence="2">The sequence shown here is derived from an EMBL/GenBank/DDBJ whole genome shotgun (WGS) entry which is preliminary data.</text>
</comment>
<evidence type="ECO:0000313" key="3">
    <source>
        <dbReference type="Proteomes" id="UP000033856"/>
    </source>
</evidence>
<dbReference type="PROSITE" id="PS51462">
    <property type="entry name" value="NUDIX"/>
    <property type="match status" value="1"/>
</dbReference>
<dbReference type="InterPro" id="IPR000086">
    <property type="entry name" value="NUDIX_hydrolase_dom"/>
</dbReference>
<dbReference type="PANTHER" id="PTHR43736">
    <property type="entry name" value="ADP-RIBOSE PYROPHOSPHATASE"/>
    <property type="match status" value="1"/>
</dbReference>
<gene>
    <name evidence="2" type="ORF">UU83_C0003G0004</name>
</gene>
<proteinExistence type="predicted"/>
<dbReference type="InterPro" id="IPR015797">
    <property type="entry name" value="NUDIX_hydrolase-like_dom_sf"/>
</dbReference>
<accession>A0A0G0ZUQ2</accession>
<dbReference type="Gene3D" id="3.90.79.10">
    <property type="entry name" value="Nucleoside Triphosphate Pyrophosphohydrolase"/>
    <property type="match status" value="1"/>
</dbReference>
<dbReference type="EMBL" id="LCCD01000003">
    <property type="protein sequence ID" value="KKS25711.1"/>
    <property type="molecule type" value="Genomic_DNA"/>
</dbReference>
<dbReference type="Proteomes" id="UP000033856">
    <property type="component" value="Unassembled WGS sequence"/>
</dbReference>
<dbReference type="AlphaFoldDB" id="A0A0G0ZUQ2"/>
<name>A0A0G0ZUQ2_9BACT</name>
<sequence>MIKKQDKQKLHSIIVNGVIFKGDKVLVSQRSTSESHEPGKWTIPGGKVDRTDGDVFNIIEKTLAREIREETGVEIKDEIQLVTNNTFIRTDGQHVIALIFKCLYKSGKPRPLEDTTDCRWVSLSEVRSMDFPPNVKGYILKSYAKN</sequence>
<feature type="domain" description="Nudix hydrolase" evidence="1">
    <location>
        <begin position="10"/>
        <end position="144"/>
    </location>
</feature>
<evidence type="ECO:0000259" key="1">
    <source>
        <dbReference type="PROSITE" id="PS51462"/>
    </source>
</evidence>
<organism evidence="2 3">
    <name type="scientific">Candidatus Jorgensenbacteria bacterium GW2011_GWF2_41_8</name>
    <dbReference type="NCBI Taxonomy" id="1618667"/>
    <lineage>
        <taxon>Bacteria</taxon>
        <taxon>Candidatus Joergenseniibacteriota</taxon>
    </lineage>
</organism>
<dbReference type="SUPFAM" id="SSF55811">
    <property type="entry name" value="Nudix"/>
    <property type="match status" value="1"/>
</dbReference>
<dbReference type="PANTHER" id="PTHR43736:SF1">
    <property type="entry name" value="DIHYDRONEOPTERIN TRIPHOSPHATE DIPHOSPHATASE"/>
    <property type="match status" value="1"/>
</dbReference>
<evidence type="ECO:0000313" key="2">
    <source>
        <dbReference type="EMBL" id="KKS25711.1"/>
    </source>
</evidence>
<dbReference type="Pfam" id="PF00293">
    <property type="entry name" value="NUDIX"/>
    <property type="match status" value="1"/>
</dbReference>